<proteinExistence type="predicted"/>
<gene>
    <name evidence="2" type="ORF">K0M31_005264</name>
</gene>
<organism evidence="2 3">
    <name type="scientific">Melipona bicolor</name>
    <dbReference type="NCBI Taxonomy" id="60889"/>
    <lineage>
        <taxon>Eukaryota</taxon>
        <taxon>Metazoa</taxon>
        <taxon>Ecdysozoa</taxon>
        <taxon>Arthropoda</taxon>
        <taxon>Hexapoda</taxon>
        <taxon>Insecta</taxon>
        <taxon>Pterygota</taxon>
        <taxon>Neoptera</taxon>
        <taxon>Endopterygota</taxon>
        <taxon>Hymenoptera</taxon>
        <taxon>Apocrita</taxon>
        <taxon>Aculeata</taxon>
        <taxon>Apoidea</taxon>
        <taxon>Anthophila</taxon>
        <taxon>Apidae</taxon>
        <taxon>Melipona</taxon>
    </lineage>
</organism>
<dbReference type="AlphaFoldDB" id="A0AA40KM93"/>
<keyword evidence="3" id="KW-1185">Reference proteome</keyword>
<dbReference type="EMBL" id="JAHYIQ010000015">
    <property type="protein sequence ID" value="KAK1125716.1"/>
    <property type="molecule type" value="Genomic_DNA"/>
</dbReference>
<evidence type="ECO:0000313" key="2">
    <source>
        <dbReference type="EMBL" id="KAK1125716.1"/>
    </source>
</evidence>
<comment type="caution">
    <text evidence="2">The sequence shown here is derived from an EMBL/GenBank/DDBJ whole genome shotgun (WGS) entry which is preliminary data.</text>
</comment>
<name>A0AA40KM93_9HYME</name>
<feature type="compositionally biased region" description="Basic residues" evidence="1">
    <location>
        <begin position="56"/>
        <end position="71"/>
    </location>
</feature>
<reference evidence="2" key="1">
    <citation type="submission" date="2021-10" db="EMBL/GenBank/DDBJ databases">
        <title>Melipona bicolor Genome sequencing and assembly.</title>
        <authorList>
            <person name="Araujo N.S."/>
            <person name="Arias M.C."/>
        </authorList>
    </citation>
    <scope>NUCLEOTIDE SEQUENCE</scope>
    <source>
        <strain evidence="2">USP_2M_L1-L4_2017</strain>
        <tissue evidence="2">Whole body</tissue>
    </source>
</reference>
<accession>A0AA40KM93</accession>
<evidence type="ECO:0000313" key="3">
    <source>
        <dbReference type="Proteomes" id="UP001177670"/>
    </source>
</evidence>
<dbReference type="Proteomes" id="UP001177670">
    <property type="component" value="Unassembled WGS sequence"/>
</dbReference>
<feature type="region of interest" description="Disordered" evidence="1">
    <location>
        <begin position="42"/>
        <end position="71"/>
    </location>
</feature>
<protein>
    <submittedName>
        <fullName evidence="2">Uncharacterized protein</fullName>
    </submittedName>
</protein>
<sequence length="121" mass="13541">MEEPCIVVKICQHSHYAHRTNARETIVSHSVKVTTVPLCSYKREKRKDRASTGQQKTRKRGMAGGAKRKEKKKWVASQFRSVVNTSVRRGVARALPVELSVDGSRGRIQASPLAPVAELIY</sequence>
<evidence type="ECO:0000256" key="1">
    <source>
        <dbReference type="SAM" id="MobiDB-lite"/>
    </source>
</evidence>